<keyword evidence="3" id="KW-0813">Transport</keyword>
<dbReference type="FunFam" id="3.40.50.300:FF:000016">
    <property type="entry name" value="Oligopeptide ABC transporter ATP-binding component"/>
    <property type="match status" value="2"/>
</dbReference>
<feature type="domain" description="ABC transporter" evidence="6">
    <location>
        <begin position="6"/>
        <end position="254"/>
    </location>
</feature>
<dbReference type="InterPro" id="IPR003593">
    <property type="entry name" value="AAA+_ATPase"/>
</dbReference>
<dbReference type="InterPro" id="IPR013563">
    <property type="entry name" value="Oligopep_ABC_C"/>
</dbReference>
<evidence type="ECO:0000256" key="3">
    <source>
        <dbReference type="ARBA" id="ARBA00022448"/>
    </source>
</evidence>
<proteinExistence type="inferred from homology"/>
<evidence type="ECO:0000256" key="5">
    <source>
        <dbReference type="ARBA" id="ARBA00022840"/>
    </source>
</evidence>
<evidence type="ECO:0000313" key="8">
    <source>
        <dbReference type="Proteomes" id="UP000185783"/>
    </source>
</evidence>
<comment type="subcellular location">
    <subcellularLocation>
        <location evidence="1">Cell inner membrane</location>
        <topology evidence="1">Peripheral membrane protein</topology>
    </subcellularLocation>
</comment>
<feature type="domain" description="ABC transporter" evidence="6">
    <location>
        <begin position="306"/>
        <end position="556"/>
    </location>
</feature>
<dbReference type="GO" id="GO:0016887">
    <property type="term" value="F:ATP hydrolysis activity"/>
    <property type="evidence" value="ECO:0007669"/>
    <property type="project" value="InterPro"/>
</dbReference>
<evidence type="ECO:0000256" key="2">
    <source>
        <dbReference type="ARBA" id="ARBA00005417"/>
    </source>
</evidence>
<dbReference type="InterPro" id="IPR050319">
    <property type="entry name" value="ABC_transp_ATP-bind"/>
</dbReference>
<dbReference type="GO" id="GO:0015833">
    <property type="term" value="P:peptide transport"/>
    <property type="evidence" value="ECO:0007669"/>
    <property type="project" value="InterPro"/>
</dbReference>
<dbReference type="GO" id="GO:0005524">
    <property type="term" value="F:ATP binding"/>
    <property type="evidence" value="ECO:0007669"/>
    <property type="project" value="UniProtKB-KW"/>
</dbReference>
<dbReference type="GO" id="GO:0055085">
    <property type="term" value="P:transmembrane transport"/>
    <property type="evidence" value="ECO:0007669"/>
    <property type="project" value="UniProtKB-ARBA"/>
</dbReference>
<evidence type="ECO:0000256" key="4">
    <source>
        <dbReference type="ARBA" id="ARBA00022741"/>
    </source>
</evidence>
<dbReference type="PROSITE" id="PS00211">
    <property type="entry name" value="ABC_TRANSPORTER_1"/>
    <property type="match status" value="2"/>
</dbReference>
<dbReference type="AlphaFoldDB" id="A0A1U7JGV9"/>
<dbReference type="PROSITE" id="PS50893">
    <property type="entry name" value="ABC_TRANSPORTER_2"/>
    <property type="match status" value="2"/>
</dbReference>
<dbReference type="InterPro" id="IPR003439">
    <property type="entry name" value="ABC_transporter-like_ATP-bd"/>
</dbReference>
<dbReference type="PANTHER" id="PTHR43776:SF7">
    <property type="entry name" value="D,D-DIPEPTIDE TRANSPORT ATP-BINDING PROTEIN DDPF-RELATED"/>
    <property type="match status" value="1"/>
</dbReference>
<name>A0A1U7JGV9_9HYPH</name>
<comment type="similarity">
    <text evidence="2">Belongs to the ABC transporter superfamily.</text>
</comment>
<dbReference type="Gene3D" id="3.40.50.300">
    <property type="entry name" value="P-loop containing nucleotide triphosphate hydrolases"/>
    <property type="match status" value="2"/>
</dbReference>
<dbReference type="RefSeq" id="WP_028481230.1">
    <property type="nucleotide sequence ID" value="NZ_LVVZ01000015.1"/>
</dbReference>
<evidence type="ECO:0000313" key="7">
    <source>
        <dbReference type="EMBL" id="OKL43969.1"/>
    </source>
</evidence>
<organism evidence="7 8">
    <name type="scientific">Pseudovibrio exalbescens</name>
    <dbReference type="NCBI Taxonomy" id="197461"/>
    <lineage>
        <taxon>Bacteria</taxon>
        <taxon>Pseudomonadati</taxon>
        <taxon>Pseudomonadota</taxon>
        <taxon>Alphaproteobacteria</taxon>
        <taxon>Hyphomicrobiales</taxon>
        <taxon>Stappiaceae</taxon>
        <taxon>Pseudovibrio</taxon>
    </lineage>
</organism>
<sequence>MSILEIRGLTVEFPGRKDTFVAARDINLSIEPGKILGVVGESGAGKSTVGNAVIGLLEHPGRLGAGEIFVHGERIDNLPAKRMRELRGKRIGMIFQDPLTSLDPLQTVEFQLVETMLEHLPISKGEAKQRAIDLLDQVGIPNPAERVKQYPHQFSGGMRQRVVIALALCAEPEVVIADEPTTALDVSIQAQILNLMKKLCAEKNVAMLVITHDMGVIAEITDHVAVMYRGNLVEYGESQQILGSPQHEYTKSLIAAVPRPDVRVHRFPQVDYIEGSAKPFKQIDIATHWLGQSRDYTPVDGALLSVDQIDMKFMTRNAWLPKNRQFFQALKKVSFDIKPGETFGLVGESGSGKSTVARVITGLYHPSAGTVTFAGQELTSLHDRRQVLAMRRQMQMIFQDPYSSLNARMRVKDIVAEPIKFHKLASTNSECFRIVDDLLDHVGLGSAAGKKYPHEFSGGQRQRISIARALATRPRFLICDEPTSALDVSIQAQILNLLKDLQDELGLTMLFISHDLAVIRQMCNRTGVMRFGELLEVQETEALFESPQADYTKELLGLMPSMDMLSRDNLEEEVA</sequence>
<dbReference type="PANTHER" id="PTHR43776">
    <property type="entry name" value="TRANSPORT ATP-BINDING PROTEIN"/>
    <property type="match status" value="1"/>
</dbReference>
<dbReference type="Pfam" id="PF08352">
    <property type="entry name" value="oligo_HPY"/>
    <property type="match status" value="1"/>
</dbReference>
<accession>A0A1U7JGV9</accession>
<keyword evidence="8" id="KW-1185">Reference proteome</keyword>
<protein>
    <submittedName>
        <fullName evidence="7">ABC transporter ATP-binding protein</fullName>
    </submittedName>
</protein>
<dbReference type="SUPFAM" id="SSF52540">
    <property type="entry name" value="P-loop containing nucleoside triphosphate hydrolases"/>
    <property type="match status" value="2"/>
</dbReference>
<gene>
    <name evidence="7" type="ORF">A3843_10265</name>
</gene>
<dbReference type="SMART" id="SM00382">
    <property type="entry name" value="AAA"/>
    <property type="match status" value="2"/>
</dbReference>
<evidence type="ECO:0000259" key="6">
    <source>
        <dbReference type="PROSITE" id="PS50893"/>
    </source>
</evidence>
<dbReference type="CDD" id="cd03257">
    <property type="entry name" value="ABC_NikE_OppD_transporters"/>
    <property type="match status" value="2"/>
</dbReference>
<comment type="caution">
    <text evidence="7">The sequence shown here is derived from an EMBL/GenBank/DDBJ whole genome shotgun (WGS) entry which is preliminary data.</text>
</comment>
<keyword evidence="5 7" id="KW-0067">ATP-binding</keyword>
<dbReference type="GO" id="GO:0005886">
    <property type="term" value="C:plasma membrane"/>
    <property type="evidence" value="ECO:0007669"/>
    <property type="project" value="UniProtKB-SubCell"/>
</dbReference>
<dbReference type="NCBIfam" id="NF008453">
    <property type="entry name" value="PRK11308.1"/>
    <property type="match status" value="2"/>
</dbReference>
<evidence type="ECO:0000256" key="1">
    <source>
        <dbReference type="ARBA" id="ARBA00004417"/>
    </source>
</evidence>
<dbReference type="InterPro" id="IPR017871">
    <property type="entry name" value="ABC_transporter-like_CS"/>
</dbReference>
<dbReference type="Proteomes" id="UP000185783">
    <property type="component" value="Unassembled WGS sequence"/>
</dbReference>
<dbReference type="STRING" id="197461.A3843_10265"/>
<dbReference type="EMBL" id="LVVZ01000015">
    <property type="protein sequence ID" value="OKL43969.1"/>
    <property type="molecule type" value="Genomic_DNA"/>
</dbReference>
<dbReference type="InterPro" id="IPR027417">
    <property type="entry name" value="P-loop_NTPase"/>
</dbReference>
<dbReference type="Pfam" id="PF00005">
    <property type="entry name" value="ABC_tran"/>
    <property type="match status" value="2"/>
</dbReference>
<dbReference type="NCBIfam" id="NF007739">
    <property type="entry name" value="PRK10419.1"/>
    <property type="match status" value="2"/>
</dbReference>
<reference evidence="7 8" key="1">
    <citation type="submission" date="2016-03" db="EMBL/GenBank/DDBJ databases">
        <title>Genome sequence of Nesiotobacter sp. nov., a moderately halophilic alphaproteobacterium isolated from the Yellow Sea, China.</title>
        <authorList>
            <person name="Zhang G."/>
            <person name="Zhang R."/>
        </authorList>
    </citation>
    <scope>NUCLEOTIDE SEQUENCE [LARGE SCALE GENOMIC DNA]</scope>
    <source>
        <strain evidence="7 8">WB1-6</strain>
    </source>
</reference>
<keyword evidence="4" id="KW-0547">Nucleotide-binding</keyword>